<dbReference type="AlphaFoldDB" id="A9GMJ8"/>
<keyword evidence="2" id="KW-0472">Membrane</keyword>
<organism evidence="3 4">
    <name type="scientific">Sorangium cellulosum (strain So ce56)</name>
    <name type="common">Polyangium cellulosum (strain So ce56)</name>
    <dbReference type="NCBI Taxonomy" id="448385"/>
    <lineage>
        <taxon>Bacteria</taxon>
        <taxon>Pseudomonadati</taxon>
        <taxon>Myxococcota</taxon>
        <taxon>Polyangia</taxon>
        <taxon>Polyangiales</taxon>
        <taxon>Polyangiaceae</taxon>
        <taxon>Sorangium</taxon>
    </lineage>
</organism>
<reference evidence="3 4" key="1">
    <citation type="journal article" date="2007" name="Nat. Biotechnol.">
        <title>Complete genome sequence of the myxobacterium Sorangium cellulosum.</title>
        <authorList>
            <person name="Schneiker S."/>
            <person name="Perlova O."/>
            <person name="Kaiser O."/>
            <person name="Gerth K."/>
            <person name="Alici A."/>
            <person name="Altmeyer M.O."/>
            <person name="Bartels D."/>
            <person name="Bekel T."/>
            <person name="Beyer S."/>
            <person name="Bode E."/>
            <person name="Bode H.B."/>
            <person name="Bolten C.J."/>
            <person name="Choudhuri J.V."/>
            <person name="Doss S."/>
            <person name="Elnakady Y.A."/>
            <person name="Frank B."/>
            <person name="Gaigalat L."/>
            <person name="Goesmann A."/>
            <person name="Groeger C."/>
            <person name="Gross F."/>
            <person name="Jelsbak L."/>
            <person name="Jelsbak L."/>
            <person name="Kalinowski J."/>
            <person name="Kegler C."/>
            <person name="Knauber T."/>
            <person name="Konietzny S."/>
            <person name="Kopp M."/>
            <person name="Krause L."/>
            <person name="Krug D."/>
            <person name="Linke B."/>
            <person name="Mahmud T."/>
            <person name="Martinez-Arias R."/>
            <person name="McHardy A.C."/>
            <person name="Merai M."/>
            <person name="Meyer F."/>
            <person name="Mormann S."/>
            <person name="Munoz-Dorado J."/>
            <person name="Perez J."/>
            <person name="Pradella S."/>
            <person name="Rachid S."/>
            <person name="Raddatz G."/>
            <person name="Rosenau F."/>
            <person name="Rueckert C."/>
            <person name="Sasse F."/>
            <person name="Scharfe M."/>
            <person name="Schuster S.C."/>
            <person name="Suen G."/>
            <person name="Treuner-Lange A."/>
            <person name="Velicer G.J."/>
            <person name="Vorholter F.-J."/>
            <person name="Weissman K.J."/>
            <person name="Welch R.D."/>
            <person name="Wenzel S.C."/>
            <person name="Whitworth D.E."/>
            <person name="Wilhelm S."/>
            <person name="Wittmann C."/>
            <person name="Bloecker H."/>
            <person name="Puehler A."/>
            <person name="Mueller R."/>
        </authorList>
    </citation>
    <scope>NUCLEOTIDE SEQUENCE [LARGE SCALE GENOMIC DNA]</scope>
    <source>
        <strain evidence="4">So ce56</strain>
    </source>
</reference>
<dbReference type="eggNOG" id="ENOG5032TXH">
    <property type="taxonomic scope" value="Bacteria"/>
</dbReference>
<evidence type="ECO:0000256" key="1">
    <source>
        <dbReference type="SAM" id="MobiDB-lite"/>
    </source>
</evidence>
<accession>A9GMJ8</accession>
<feature type="compositionally biased region" description="Basic and acidic residues" evidence="1">
    <location>
        <begin position="190"/>
        <end position="200"/>
    </location>
</feature>
<dbReference type="OrthoDB" id="853672at2"/>
<feature type="transmembrane region" description="Helical" evidence="2">
    <location>
        <begin position="6"/>
        <end position="30"/>
    </location>
</feature>
<name>A9GMJ8_SORC5</name>
<feature type="transmembrane region" description="Helical" evidence="2">
    <location>
        <begin position="84"/>
        <end position="105"/>
    </location>
</feature>
<gene>
    <name evidence="3" type="ordered locus">sce3289</name>
</gene>
<keyword evidence="2" id="KW-1133">Transmembrane helix</keyword>
<evidence type="ECO:0000256" key="2">
    <source>
        <dbReference type="SAM" id="Phobius"/>
    </source>
</evidence>
<keyword evidence="2" id="KW-0812">Transmembrane</keyword>
<dbReference type="STRING" id="448385.sce3289"/>
<sequence>MNAAHLHLIINHLPIVGFAIAAVLLILAFFHPAERGALRSAVLVLVLSAAGAAAAYLSGEPAEDVIERQPGTSEQAMEVHEERAGVATALAGLTALAGMAALLLAERRRTAPGAPAAITLADAPERRPTVSSAPVVITLGAAILTSGAMAWTGAAGGEIRHPETRGGALAAEPARGQSAPASEATPAAGADRREREEDDD</sequence>
<protein>
    <submittedName>
        <fullName evidence="3">Uncharacterized protein</fullName>
    </submittedName>
</protein>
<feature type="region of interest" description="Disordered" evidence="1">
    <location>
        <begin position="158"/>
        <end position="200"/>
    </location>
</feature>
<proteinExistence type="predicted"/>
<dbReference type="Proteomes" id="UP000002139">
    <property type="component" value="Chromosome"/>
</dbReference>
<dbReference type="HOGENOM" id="CLU_126507_0_0_7"/>
<evidence type="ECO:0000313" key="4">
    <source>
        <dbReference type="Proteomes" id="UP000002139"/>
    </source>
</evidence>
<feature type="transmembrane region" description="Helical" evidence="2">
    <location>
        <begin position="37"/>
        <end position="57"/>
    </location>
</feature>
<feature type="compositionally biased region" description="Low complexity" evidence="1">
    <location>
        <begin position="178"/>
        <end position="189"/>
    </location>
</feature>
<dbReference type="KEGG" id="scl:sce3289"/>
<evidence type="ECO:0000313" key="3">
    <source>
        <dbReference type="EMBL" id="CAN93448.1"/>
    </source>
</evidence>
<keyword evidence="4" id="KW-1185">Reference proteome</keyword>
<dbReference type="BioCyc" id="SCEL448385:SCE_RS48675-MONOMER"/>
<dbReference type="EMBL" id="AM746676">
    <property type="protein sequence ID" value="CAN93448.1"/>
    <property type="molecule type" value="Genomic_DNA"/>
</dbReference>
<dbReference type="RefSeq" id="WP_012235920.1">
    <property type="nucleotide sequence ID" value="NC_010162.1"/>
</dbReference>